<name>A0ACD3AFZ6_9AGAR</name>
<dbReference type="EMBL" id="ML208466">
    <property type="protein sequence ID" value="TFK64667.1"/>
    <property type="molecule type" value="Genomic_DNA"/>
</dbReference>
<accession>A0ACD3AFZ6</accession>
<evidence type="ECO:0000313" key="1">
    <source>
        <dbReference type="EMBL" id="TFK64667.1"/>
    </source>
</evidence>
<reference evidence="1 2" key="1">
    <citation type="journal article" date="2019" name="Nat. Ecol. Evol.">
        <title>Megaphylogeny resolves global patterns of mushroom evolution.</title>
        <authorList>
            <person name="Varga T."/>
            <person name="Krizsan K."/>
            <person name="Foldi C."/>
            <person name="Dima B."/>
            <person name="Sanchez-Garcia M."/>
            <person name="Sanchez-Ramirez S."/>
            <person name="Szollosi G.J."/>
            <person name="Szarkandi J.G."/>
            <person name="Papp V."/>
            <person name="Albert L."/>
            <person name="Andreopoulos W."/>
            <person name="Angelini C."/>
            <person name="Antonin V."/>
            <person name="Barry K.W."/>
            <person name="Bougher N.L."/>
            <person name="Buchanan P."/>
            <person name="Buyck B."/>
            <person name="Bense V."/>
            <person name="Catcheside P."/>
            <person name="Chovatia M."/>
            <person name="Cooper J."/>
            <person name="Damon W."/>
            <person name="Desjardin D."/>
            <person name="Finy P."/>
            <person name="Geml J."/>
            <person name="Haridas S."/>
            <person name="Hughes K."/>
            <person name="Justo A."/>
            <person name="Karasinski D."/>
            <person name="Kautmanova I."/>
            <person name="Kiss B."/>
            <person name="Kocsube S."/>
            <person name="Kotiranta H."/>
            <person name="LaButti K.M."/>
            <person name="Lechner B.E."/>
            <person name="Liimatainen K."/>
            <person name="Lipzen A."/>
            <person name="Lukacs Z."/>
            <person name="Mihaltcheva S."/>
            <person name="Morgado L.N."/>
            <person name="Niskanen T."/>
            <person name="Noordeloos M.E."/>
            <person name="Ohm R.A."/>
            <person name="Ortiz-Santana B."/>
            <person name="Ovrebo C."/>
            <person name="Racz N."/>
            <person name="Riley R."/>
            <person name="Savchenko A."/>
            <person name="Shiryaev A."/>
            <person name="Soop K."/>
            <person name="Spirin V."/>
            <person name="Szebenyi C."/>
            <person name="Tomsovsky M."/>
            <person name="Tulloss R.E."/>
            <person name="Uehling J."/>
            <person name="Grigoriev I.V."/>
            <person name="Vagvolgyi C."/>
            <person name="Papp T."/>
            <person name="Martin F.M."/>
            <person name="Miettinen O."/>
            <person name="Hibbett D.S."/>
            <person name="Nagy L.G."/>
        </authorList>
    </citation>
    <scope>NUCLEOTIDE SEQUENCE [LARGE SCALE GENOMIC DNA]</scope>
    <source>
        <strain evidence="1 2">NL-1719</strain>
    </source>
</reference>
<dbReference type="Proteomes" id="UP000308600">
    <property type="component" value="Unassembled WGS sequence"/>
</dbReference>
<evidence type="ECO:0000313" key="2">
    <source>
        <dbReference type="Proteomes" id="UP000308600"/>
    </source>
</evidence>
<organism evidence="1 2">
    <name type="scientific">Pluteus cervinus</name>
    <dbReference type="NCBI Taxonomy" id="181527"/>
    <lineage>
        <taxon>Eukaryota</taxon>
        <taxon>Fungi</taxon>
        <taxon>Dikarya</taxon>
        <taxon>Basidiomycota</taxon>
        <taxon>Agaricomycotina</taxon>
        <taxon>Agaricomycetes</taxon>
        <taxon>Agaricomycetidae</taxon>
        <taxon>Agaricales</taxon>
        <taxon>Pluteineae</taxon>
        <taxon>Pluteaceae</taxon>
        <taxon>Pluteus</taxon>
    </lineage>
</organism>
<keyword evidence="2" id="KW-1185">Reference proteome</keyword>
<gene>
    <name evidence="1" type="ORF">BDN72DRAFT_846374</name>
</gene>
<protein>
    <submittedName>
        <fullName evidence="1">Uncharacterized protein</fullName>
    </submittedName>
</protein>
<sequence length="545" mass="61229">MDRQPTQHRAPRNDSTAQESALGIPEIISRIFDHLSVPISTLHDLQHLNEPPMRPTAAVQYQSQHCPYGHLTHFQLPQNNNDEDLPKARLDDVRLCRSTLLAAATSCQSFSGPALDALWHQMDTLAPLVSLLPLADLNGVAYLQMQNVTSTAMETFVNCARRIRVFVYKSNSLFQGKDSTIHASVYATLLASRSILLPNLKTLLIPVFDQEPLTYDGIYLASPSLTCLEIGQLQVSTYALETFMMMIGSRSEHLRRVSTGQNVVVSPAVWRNILVTNLRSIELFEPVPEVLELVSSLPILQALTITNPPKSTTTLTFPSLKRLSLNGTLSSVMYFLEPFHAPLDFISITLQAGSTSPPLSELEFIIKTISNRWKQSLAHLTLDFGNNDVQGLDFSHEFQPFFSLPLRTFRILRFPKTLDSPDVLVEIASKFRDIESLHIPPHTQGKEPTIQDLRTVARLCPSLRALSTSVNIEPARNSPSFTHHELDELHVYASPINNPKKVATQLDRTFPYLTKITTSSPDHFRKWNEVGRLLELCHEGRRGFF</sequence>
<proteinExistence type="predicted"/>